<evidence type="ECO:0000256" key="2">
    <source>
        <dbReference type="SAM" id="SignalP"/>
    </source>
</evidence>
<reference evidence="3" key="1">
    <citation type="submission" date="2024-10" db="EMBL/GenBank/DDBJ databases">
        <authorList>
            <person name="Ryan C."/>
        </authorList>
    </citation>
    <scope>NUCLEOTIDE SEQUENCE [LARGE SCALE GENOMIC DNA]</scope>
</reference>
<organism evidence="3 4">
    <name type="scientific">Urochloa decumbens</name>
    <dbReference type="NCBI Taxonomy" id="240449"/>
    <lineage>
        <taxon>Eukaryota</taxon>
        <taxon>Viridiplantae</taxon>
        <taxon>Streptophyta</taxon>
        <taxon>Embryophyta</taxon>
        <taxon>Tracheophyta</taxon>
        <taxon>Spermatophyta</taxon>
        <taxon>Magnoliopsida</taxon>
        <taxon>Liliopsida</taxon>
        <taxon>Poales</taxon>
        <taxon>Poaceae</taxon>
        <taxon>PACMAD clade</taxon>
        <taxon>Panicoideae</taxon>
        <taxon>Panicodae</taxon>
        <taxon>Paniceae</taxon>
        <taxon>Melinidinae</taxon>
        <taxon>Urochloa</taxon>
    </lineage>
</organism>
<sequence length="116" mass="12917">MASSRTTVQSLALLALLLSFAVTMRGTARRLEEEAAPKEEEPEFPPHLPVPPELPVPEHELPDPFPEVHLPPKPELPPFPEVDLPPKPELPEMELPPKPEIPAVPEFHFPEPEAKP</sequence>
<proteinExistence type="predicted"/>
<feature type="compositionally biased region" description="Pro residues" evidence="1">
    <location>
        <begin position="91"/>
        <end position="102"/>
    </location>
</feature>
<feature type="signal peptide" evidence="2">
    <location>
        <begin position="1"/>
        <end position="28"/>
    </location>
</feature>
<dbReference type="AlphaFoldDB" id="A0ABC9ERT5"/>
<feature type="region of interest" description="Disordered" evidence="1">
    <location>
        <begin position="30"/>
        <end position="116"/>
    </location>
</feature>
<name>A0ABC9ERT5_9POAL</name>
<feature type="compositionally biased region" description="Basic and acidic residues" evidence="1">
    <location>
        <begin position="30"/>
        <end position="39"/>
    </location>
</feature>
<evidence type="ECO:0000256" key="1">
    <source>
        <dbReference type="SAM" id="MobiDB-lite"/>
    </source>
</evidence>
<feature type="chain" id="PRO_5044769542" evidence="2">
    <location>
        <begin position="29"/>
        <end position="116"/>
    </location>
</feature>
<protein>
    <submittedName>
        <fullName evidence="3">Uncharacterized protein</fullName>
    </submittedName>
</protein>
<evidence type="ECO:0000313" key="4">
    <source>
        <dbReference type="Proteomes" id="UP001497457"/>
    </source>
</evidence>
<evidence type="ECO:0000313" key="3">
    <source>
        <dbReference type="EMBL" id="CAL5061776.1"/>
    </source>
</evidence>
<dbReference type="Proteomes" id="UP001497457">
    <property type="component" value="Chromosome 5rd"/>
</dbReference>
<accession>A0ABC9ERT5</accession>
<keyword evidence="2" id="KW-0732">Signal</keyword>
<feature type="compositionally biased region" description="Pro residues" evidence="1">
    <location>
        <begin position="63"/>
        <end position="83"/>
    </location>
</feature>
<dbReference type="EMBL" id="OZ075115">
    <property type="protein sequence ID" value="CAL5061776.1"/>
    <property type="molecule type" value="Genomic_DNA"/>
</dbReference>
<feature type="compositionally biased region" description="Pro residues" evidence="1">
    <location>
        <begin position="45"/>
        <end position="55"/>
    </location>
</feature>
<keyword evidence="4" id="KW-1185">Reference proteome</keyword>
<gene>
    <name evidence="3" type="ORF">URODEC1_LOCUS97918</name>
</gene>